<gene>
    <name evidence="1" type="ORF">EVAR_14453_1</name>
</gene>
<protein>
    <submittedName>
        <fullName evidence="1">Uncharacterized protein</fullName>
    </submittedName>
</protein>
<keyword evidence="2" id="KW-1185">Reference proteome</keyword>
<dbReference type="EMBL" id="BGZK01000122">
    <property type="protein sequence ID" value="GBP20728.1"/>
    <property type="molecule type" value="Genomic_DNA"/>
</dbReference>
<evidence type="ECO:0000313" key="2">
    <source>
        <dbReference type="Proteomes" id="UP000299102"/>
    </source>
</evidence>
<organism evidence="1 2">
    <name type="scientific">Eumeta variegata</name>
    <name type="common">Bagworm moth</name>
    <name type="synonym">Eumeta japonica</name>
    <dbReference type="NCBI Taxonomy" id="151549"/>
    <lineage>
        <taxon>Eukaryota</taxon>
        <taxon>Metazoa</taxon>
        <taxon>Ecdysozoa</taxon>
        <taxon>Arthropoda</taxon>
        <taxon>Hexapoda</taxon>
        <taxon>Insecta</taxon>
        <taxon>Pterygota</taxon>
        <taxon>Neoptera</taxon>
        <taxon>Endopterygota</taxon>
        <taxon>Lepidoptera</taxon>
        <taxon>Glossata</taxon>
        <taxon>Ditrysia</taxon>
        <taxon>Tineoidea</taxon>
        <taxon>Psychidae</taxon>
        <taxon>Oiketicinae</taxon>
        <taxon>Eumeta</taxon>
    </lineage>
</organism>
<proteinExistence type="predicted"/>
<reference evidence="1 2" key="1">
    <citation type="journal article" date="2019" name="Commun. Biol.">
        <title>The bagworm genome reveals a unique fibroin gene that provides high tensile strength.</title>
        <authorList>
            <person name="Kono N."/>
            <person name="Nakamura H."/>
            <person name="Ohtoshi R."/>
            <person name="Tomita M."/>
            <person name="Numata K."/>
            <person name="Arakawa K."/>
        </authorList>
    </citation>
    <scope>NUCLEOTIDE SEQUENCE [LARGE SCALE GENOMIC DNA]</scope>
</reference>
<accession>A0A4C1U391</accession>
<name>A0A4C1U391_EUMVA</name>
<sequence length="110" mass="12490">MTKKEDVAPAQHRLVICLIMRVHAGGLISEYRLKFGLAAQTDNEMMLQDLLLKFGTLKSMSFRDTSTYAATLAISKNEWKIWNVRAHFRYDHPTLCDVVALTPRPQAAVL</sequence>
<dbReference type="AlphaFoldDB" id="A0A4C1U391"/>
<evidence type="ECO:0000313" key="1">
    <source>
        <dbReference type="EMBL" id="GBP20728.1"/>
    </source>
</evidence>
<dbReference type="Proteomes" id="UP000299102">
    <property type="component" value="Unassembled WGS sequence"/>
</dbReference>
<comment type="caution">
    <text evidence="1">The sequence shown here is derived from an EMBL/GenBank/DDBJ whole genome shotgun (WGS) entry which is preliminary data.</text>
</comment>